<dbReference type="RefSeq" id="WP_311663035.1">
    <property type="nucleotide sequence ID" value="NZ_JAVRHT010000015.1"/>
</dbReference>
<accession>A0ABU3BQY5</accession>
<keyword evidence="5" id="KW-1185">Reference proteome</keyword>
<keyword evidence="2" id="KW-1133">Transmembrane helix</keyword>
<dbReference type="Gene3D" id="3.30.10.20">
    <property type="match status" value="3"/>
</dbReference>
<name>A0ABU3BQY5_9BACT</name>
<dbReference type="PROSITE" id="PS51178">
    <property type="entry name" value="PASTA"/>
    <property type="match status" value="3"/>
</dbReference>
<dbReference type="EMBL" id="JAVRHT010000015">
    <property type="protein sequence ID" value="MDT0631694.1"/>
    <property type="molecule type" value="Genomic_DNA"/>
</dbReference>
<feature type="domain" description="PASTA" evidence="3">
    <location>
        <begin position="48"/>
        <end position="114"/>
    </location>
</feature>
<dbReference type="SMART" id="SM00740">
    <property type="entry name" value="PASTA"/>
    <property type="match status" value="3"/>
</dbReference>
<comment type="caution">
    <text evidence="4">The sequence shown here is derived from an EMBL/GenBank/DDBJ whole genome shotgun (WGS) entry which is preliminary data.</text>
</comment>
<gene>
    <name evidence="4" type="ORF">RM540_08020</name>
</gene>
<evidence type="ECO:0000256" key="1">
    <source>
        <dbReference type="SAM" id="MobiDB-lite"/>
    </source>
</evidence>
<dbReference type="Proteomes" id="UP001267426">
    <property type="component" value="Unassembled WGS sequence"/>
</dbReference>
<dbReference type="InterPro" id="IPR005543">
    <property type="entry name" value="PASTA_dom"/>
</dbReference>
<feature type="region of interest" description="Disordered" evidence="1">
    <location>
        <begin position="222"/>
        <end position="247"/>
    </location>
</feature>
<protein>
    <submittedName>
        <fullName evidence="4">PASTA domain-containing protein</fullName>
    </submittedName>
</protein>
<dbReference type="Pfam" id="PF03793">
    <property type="entry name" value="PASTA"/>
    <property type="match status" value="3"/>
</dbReference>
<dbReference type="SUPFAM" id="SSF54184">
    <property type="entry name" value="Penicillin-binding protein 2x (pbp-2x), c-terminal domain"/>
    <property type="match status" value="1"/>
</dbReference>
<feature type="domain" description="PASTA" evidence="3">
    <location>
        <begin position="116"/>
        <end position="183"/>
    </location>
</feature>
<organism evidence="4 5">
    <name type="scientific">Rubrivirga litoralis</name>
    <dbReference type="NCBI Taxonomy" id="3075598"/>
    <lineage>
        <taxon>Bacteria</taxon>
        <taxon>Pseudomonadati</taxon>
        <taxon>Rhodothermota</taxon>
        <taxon>Rhodothermia</taxon>
        <taxon>Rhodothermales</taxon>
        <taxon>Rubricoccaceae</taxon>
        <taxon>Rubrivirga</taxon>
    </lineage>
</organism>
<evidence type="ECO:0000259" key="3">
    <source>
        <dbReference type="PROSITE" id="PS51178"/>
    </source>
</evidence>
<evidence type="ECO:0000313" key="4">
    <source>
        <dbReference type="EMBL" id="MDT0631694.1"/>
    </source>
</evidence>
<keyword evidence="2" id="KW-0472">Membrane</keyword>
<evidence type="ECO:0000256" key="2">
    <source>
        <dbReference type="SAM" id="Phobius"/>
    </source>
</evidence>
<evidence type="ECO:0000313" key="5">
    <source>
        <dbReference type="Proteomes" id="UP001267426"/>
    </source>
</evidence>
<feature type="transmembrane region" description="Helical" evidence="2">
    <location>
        <begin position="17"/>
        <end position="40"/>
    </location>
</feature>
<dbReference type="CDD" id="cd06577">
    <property type="entry name" value="PASTA_pknB"/>
    <property type="match status" value="3"/>
</dbReference>
<sequence>MSRSRSDSPRSVVTDRVFWIGLAAIAVGLAVFVLLFNYAIMPIWTRHDATVAVPDVREMEPAEAERSLLLSGLEGTYDEQPYNPNVAPDIVVEQSPVAGTQVKPGRRIYYYVNVSPKELVPVPRVVSLSEGTARTEIEEAGLAVGRVEMDTVRTPYENTVTRQEPGEERQVPIGTRLTLWISPGVDNSREVTVPNVVGVSATEARDRLRSVGLFVDSPRAEGGEVVRQEPERGERLNPGEEVRIYTE</sequence>
<feature type="domain" description="PASTA" evidence="3">
    <location>
        <begin position="187"/>
        <end position="247"/>
    </location>
</feature>
<reference evidence="4 5" key="1">
    <citation type="submission" date="2023-09" db="EMBL/GenBank/DDBJ databases">
        <authorList>
            <person name="Rey-Velasco X."/>
        </authorList>
    </citation>
    <scope>NUCLEOTIDE SEQUENCE [LARGE SCALE GENOMIC DNA]</scope>
    <source>
        <strain evidence="4 5">F394</strain>
    </source>
</reference>
<proteinExistence type="predicted"/>
<keyword evidence="2" id="KW-0812">Transmembrane</keyword>